<evidence type="ECO:0000313" key="4">
    <source>
        <dbReference type="Proteomes" id="UP001596043"/>
    </source>
</evidence>
<dbReference type="Proteomes" id="UP001596043">
    <property type="component" value="Unassembled WGS sequence"/>
</dbReference>
<accession>A0ABV9HY15</accession>
<protein>
    <recommendedName>
        <fullName evidence="5">DUF5666 domain-containing protein</fullName>
    </recommendedName>
</protein>
<reference evidence="4" key="1">
    <citation type="journal article" date="2019" name="Int. J. Syst. Evol. Microbiol.">
        <title>The Global Catalogue of Microorganisms (GCM) 10K type strain sequencing project: providing services to taxonomists for standard genome sequencing and annotation.</title>
        <authorList>
            <consortium name="The Broad Institute Genomics Platform"/>
            <consortium name="The Broad Institute Genome Sequencing Center for Infectious Disease"/>
            <person name="Wu L."/>
            <person name="Ma J."/>
        </authorList>
    </citation>
    <scope>NUCLEOTIDE SEQUENCE [LARGE SCALE GENOMIC DNA]</scope>
    <source>
        <strain evidence="4">YJ-61-S</strain>
    </source>
</reference>
<dbReference type="RefSeq" id="WP_379978148.1">
    <property type="nucleotide sequence ID" value="NZ_JBHSFV010000004.1"/>
</dbReference>
<feature type="signal peptide" evidence="2">
    <location>
        <begin position="1"/>
        <end position="24"/>
    </location>
</feature>
<evidence type="ECO:0000313" key="3">
    <source>
        <dbReference type="EMBL" id="MFC4633920.1"/>
    </source>
</evidence>
<keyword evidence="4" id="KW-1185">Reference proteome</keyword>
<dbReference type="EMBL" id="JBHSFV010000004">
    <property type="protein sequence ID" value="MFC4633920.1"/>
    <property type="molecule type" value="Genomic_DNA"/>
</dbReference>
<sequence>MKTIKTMMMALIAISMIMVQSCKSDDDGGDSGNVPSGTVTASVDGESYQSDALGTSASIVEAGGSMTLSITSNEFSSSRNITVSVSSGFDREGTYAIGGDSSVFVVGQYIEVNASNPADTQILGSPV</sequence>
<gene>
    <name evidence="3" type="ORF">ACFO3O_08380</name>
</gene>
<organism evidence="3 4">
    <name type="scientific">Dokdonia ponticola</name>
    <dbReference type="NCBI Taxonomy" id="2041041"/>
    <lineage>
        <taxon>Bacteria</taxon>
        <taxon>Pseudomonadati</taxon>
        <taxon>Bacteroidota</taxon>
        <taxon>Flavobacteriia</taxon>
        <taxon>Flavobacteriales</taxon>
        <taxon>Flavobacteriaceae</taxon>
        <taxon>Dokdonia</taxon>
    </lineage>
</organism>
<keyword evidence="2" id="KW-0732">Signal</keyword>
<evidence type="ECO:0000256" key="2">
    <source>
        <dbReference type="SAM" id="SignalP"/>
    </source>
</evidence>
<evidence type="ECO:0008006" key="5">
    <source>
        <dbReference type="Google" id="ProtNLM"/>
    </source>
</evidence>
<feature type="chain" id="PRO_5045927640" description="DUF5666 domain-containing protein" evidence="2">
    <location>
        <begin position="25"/>
        <end position="127"/>
    </location>
</feature>
<name>A0ABV9HY15_9FLAO</name>
<evidence type="ECO:0000256" key="1">
    <source>
        <dbReference type="SAM" id="MobiDB-lite"/>
    </source>
</evidence>
<proteinExistence type="predicted"/>
<comment type="caution">
    <text evidence="3">The sequence shown here is derived from an EMBL/GenBank/DDBJ whole genome shotgun (WGS) entry which is preliminary data.</text>
</comment>
<dbReference type="PROSITE" id="PS51257">
    <property type="entry name" value="PROKAR_LIPOPROTEIN"/>
    <property type="match status" value="1"/>
</dbReference>
<feature type="region of interest" description="Disordered" evidence="1">
    <location>
        <begin position="25"/>
        <end position="46"/>
    </location>
</feature>